<dbReference type="Pfam" id="PF06110">
    <property type="entry name" value="TXD17-like_Trx"/>
    <property type="match status" value="1"/>
</dbReference>
<dbReference type="InterPro" id="IPR010357">
    <property type="entry name" value="TXNDC17_dom"/>
</dbReference>
<keyword evidence="4" id="KW-1015">Disulfide bond</keyword>
<evidence type="ECO:0000259" key="9">
    <source>
        <dbReference type="PROSITE" id="PS51352"/>
    </source>
</evidence>
<evidence type="ECO:0000256" key="1">
    <source>
        <dbReference type="ARBA" id="ARBA00008987"/>
    </source>
</evidence>
<keyword evidence="2" id="KW-0813">Transport</keyword>
<dbReference type="InterPro" id="IPR045108">
    <property type="entry name" value="TXNDC17-like"/>
</dbReference>
<comment type="similarity">
    <text evidence="1">Belongs to the thioredoxin family.</text>
</comment>
<evidence type="ECO:0000256" key="4">
    <source>
        <dbReference type="ARBA" id="ARBA00023157"/>
    </source>
</evidence>
<accession>A0AAU9MM76</accession>
<organism evidence="10 11">
    <name type="scientific">Lactuca virosa</name>
    <dbReference type="NCBI Taxonomy" id="75947"/>
    <lineage>
        <taxon>Eukaryota</taxon>
        <taxon>Viridiplantae</taxon>
        <taxon>Streptophyta</taxon>
        <taxon>Embryophyta</taxon>
        <taxon>Tracheophyta</taxon>
        <taxon>Spermatophyta</taxon>
        <taxon>Magnoliopsida</taxon>
        <taxon>eudicotyledons</taxon>
        <taxon>Gunneridae</taxon>
        <taxon>Pentapetalae</taxon>
        <taxon>asterids</taxon>
        <taxon>campanulids</taxon>
        <taxon>Asterales</taxon>
        <taxon>Asteraceae</taxon>
        <taxon>Cichorioideae</taxon>
        <taxon>Cichorieae</taxon>
        <taxon>Lactucinae</taxon>
        <taxon>Lactuca</taxon>
    </lineage>
</organism>
<dbReference type="GO" id="GO:0005829">
    <property type="term" value="C:cytosol"/>
    <property type="evidence" value="ECO:0007669"/>
    <property type="project" value="TreeGrafter"/>
</dbReference>
<comment type="function">
    <text evidence="6">Probable thiol-disulfide oxidoreductase that may participate in various redox reactions.</text>
</comment>
<comment type="caution">
    <text evidence="10">The sequence shown here is derived from an EMBL/GenBank/DDBJ whole genome shotgun (WGS) entry which is preliminary data.</text>
</comment>
<evidence type="ECO:0000313" key="10">
    <source>
        <dbReference type="EMBL" id="CAH1428978.1"/>
    </source>
</evidence>
<evidence type="ECO:0000256" key="7">
    <source>
        <dbReference type="ARBA" id="ARBA00071006"/>
    </source>
</evidence>
<evidence type="ECO:0000256" key="5">
    <source>
        <dbReference type="ARBA" id="ARBA00023284"/>
    </source>
</evidence>
<dbReference type="EMBL" id="CAKMRJ010002361">
    <property type="protein sequence ID" value="CAH1428978.1"/>
    <property type="molecule type" value="Genomic_DNA"/>
</dbReference>
<dbReference type="PANTHER" id="PTHR12452:SF0">
    <property type="entry name" value="THIOREDOXIN DOMAIN-CONTAINING PROTEIN 17"/>
    <property type="match status" value="1"/>
</dbReference>
<evidence type="ECO:0000313" key="11">
    <source>
        <dbReference type="Proteomes" id="UP001157418"/>
    </source>
</evidence>
<proteinExistence type="inferred from homology"/>
<gene>
    <name evidence="10" type="ORF">LVIROSA_LOCUS15868</name>
</gene>
<keyword evidence="5" id="KW-0676">Redox-active center</keyword>
<dbReference type="InterPro" id="IPR036249">
    <property type="entry name" value="Thioredoxin-like_sf"/>
</dbReference>
<dbReference type="GO" id="GO:0047134">
    <property type="term" value="F:protein-disulfide reductase [NAD(P)H] activity"/>
    <property type="evidence" value="ECO:0007669"/>
    <property type="project" value="InterPro"/>
</dbReference>
<dbReference type="SUPFAM" id="SSF52833">
    <property type="entry name" value="Thioredoxin-like"/>
    <property type="match status" value="1"/>
</dbReference>
<reference evidence="10 11" key="1">
    <citation type="submission" date="2022-01" db="EMBL/GenBank/DDBJ databases">
        <authorList>
            <person name="Xiong W."/>
            <person name="Schranz E."/>
        </authorList>
    </citation>
    <scope>NUCLEOTIDE SEQUENCE [LARGE SCALE GENOMIC DNA]</scope>
</reference>
<dbReference type="InterPro" id="IPR013766">
    <property type="entry name" value="Thioredoxin_domain"/>
</dbReference>
<protein>
    <recommendedName>
        <fullName evidence="7">Thioredoxin-like protein Clot</fullName>
    </recommendedName>
    <alternativeName>
        <fullName evidence="8">Thioredoxin Clot</fullName>
    </alternativeName>
</protein>
<dbReference type="PANTHER" id="PTHR12452">
    <property type="entry name" value="42-9-9 PROTEIN-RELATED"/>
    <property type="match status" value="1"/>
</dbReference>
<evidence type="ECO:0000256" key="6">
    <source>
        <dbReference type="ARBA" id="ARBA00056742"/>
    </source>
</evidence>
<dbReference type="AlphaFoldDB" id="A0AAU9MM76"/>
<evidence type="ECO:0000256" key="3">
    <source>
        <dbReference type="ARBA" id="ARBA00022982"/>
    </source>
</evidence>
<keyword evidence="11" id="KW-1185">Reference proteome</keyword>
<sequence length="162" mass="18504">MTHNSGVTEEINAKRSIVNITNYKELKQTKMPLKLVDATLSTFNTVFEKFKSEAPNNKSNLILFLADIEPSTNLSWCPDCVRAEPVIYKKLESSSDDVALLRAYVGDRPTWRNPQHPWRVDSKFKLKGVPTLILWENGEVKGRLEDHEAHIERKIDALIATK</sequence>
<dbReference type="Proteomes" id="UP001157418">
    <property type="component" value="Unassembled WGS sequence"/>
</dbReference>
<name>A0AAU9MM76_9ASTR</name>
<evidence type="ECO:0000256" key="8">
    <source>
        <dbReference type="ARBA" id="ARBA00083188"/>
    </source>
</evidence>
<dbReference type="FunFam" id="3.40.30.10:FF:000259">
    <property type="entry name" value="Thioredoxin-like protein Clot"/>
    <property type="match status" value="1"/>
</dbReference>
<dbReference type="Gene3D" id="3.40.30.10">
    <property type="entry name" value="Glutaredoxin"/>
    <property type="match status" value="1"/>
</dbReference>
<dbReference type="PROSITE" id="PS51352">
    <property type="entry name" value="THIOREDOXIN_2"/>
    <property type="match status" value="1"/>
</dbReference>
<evidence type="ECO:0000256" key="2">
    <source>
        <dbReference type="ARBA" id="ARBA00022448"/>
    </source>
</evidence>
<keyword evidence="3" id="KW-0249">Electron transport</keyword>
<feature type="domain" description="Thioredoxin" evidence="9">
    <location>
        <begin position="29"/>
        <end position="160"/>
    </location>
</feature>